<feature type="domain" description="NAD(P)-binding" evidence="1">
    <location>
        <begin position="18"/>
        <end position="123"/>
    </location>
</feature>
<evidence type="ECO:0000313" key="3">
    <source>
        <dbReference type="Proteomes" id="UP001551176"/>
    </source>
</evidence>
<protein>
    <submittedName>
        <fullName evidence="2">SDR family oxidoreductase</fullName>
    </submittedName>
</protein>
<dbReference type="RefSeq" id="WP_359357046.1">
    <property type="nucleotide sequence ID" value="NZ_JBEYXV010000024.1"/>
</dbReference>
<proteinExistence type="predicted"/>
<evidence type="ECO:0000313" key="2">
    <source>
        <dbReference type="EMBL" id="MEU6826096.1"/>
    </source>
</evidence>
<dbReference type="Gene3D" id="3.40.50.720">
    <property type="entry name" value="NAD(P)-binding Rossmann-like Domain"/>
    <property type="match status" value="1"/>
</dbReference>
<dbReference type="Proteomes" id="UP001551176">
    <property type="component" value="Unassembled WGS sequence"/>
</dbReference>
<dbReference type="SUPFAM" id="SSF55961">
    <property type="entry name" value="Bet v1-like"/>
    <property type="match status" value="1"/>
</dbReference>
<name>A0ABV3BYL6_9ACTN</name>
<dbReference type="Pfam" id="PF11066">
    <property type="entry name" value="DUF2867"/>
    <property type="match status" value="1"/>
</dbReference>
<dbReference type="EMBL" id="JBEYXV010000024">
    <property type="protein sequence ID" value="MEU6826096.1"/>
    <property type="molecule type" value="Genomic_DNA"/>
</dbReference>
<sequence length="503" mass="55249">MSDSNDSSPGPRHVLVTGATGYIGGRLVPELLAAGHRVRCLARSPEKLRDHPWAGQAQVVRGDVTDAGSLAEAFEGIEVAYYLVHALNTGPGFEDTDRQAARTFAEQAEAAGVRRIVYLGGLTPAGVDERELSAHLRSRAEVGRIFLDSQVPSAVLRAAVIIGSGSASFEMLRYLTERLPVMVTPSWVRTRIQPIAVRDVLRYLVAGAELPAEVNRGFDIGGPDVMTYRDMMRAYARVAGLSHRLIVPVPLLTPRLSSHWVGLITPVPRQIARPLAESLRHEVVCQEHDIAAYVPDGPGRPLPFAQALRLALQRIQDAQVTTRWSSASVPGAPSDPLPTDPDWAGGSLYTDRRTLVVDASASALWRVIEGIGGDNGWYSFPLAWAVRGWLDRLAGGVGLRRGRRDAHHLRVGDSLDFWRVEEIETGRLLRLRAEMRLPGLAWLEMRVEQDDSGRTRYRQRALFHPRGLAGHAYWWAVAPFHAVVFGGMARNITEAAGREPEST</sequence>
<dbReference type="InterPro" id="IPR016040">
    <property type="entry name" value="NAD(P)-bd_dom"/>
</dbReference>
<dbReference type="SUPFAM" id="SSF51735">
    <property type="entry name" value="NAD(P)-binding Rossmann-fold domains"/>
    <property type="match status" value="1"/>
</dbReference>
<gene>
    <name evidence="2" type="ORF">ABZ921_36255</name>
</gene>
<dbReference type="PANTHER" id="PTHR12126">
    <property type="entry name" value="NADH-UBIQUINONE OXIDOREDUCTASE 39 KDA SUBUNIT-RELATED"/>
    <property type="match status" value="1"/>
</dbReference>
<dbReference type="InterPro" id="IPR021295">
    <property type="entry name" value="DUF2867"/>
</dbReference>
<dbReference type="InterPro" id="IPR051207">
    <property type="entry name" value="ComplexI_NDUFA9_subunit"/>
</dbReference>
<accession>A0ABV3BYL6</accession>
<keyword evidence="3" id="KW-1185">Reference proteome</keyword>
<evidence type="ECO:0000259" key="1">
    <source>
        <dbReference type="Pfam" id="PF13460"/>
    </source>
</evidence>
<dbReference type="CDD" id="cd05245">
    <property type="entry name" value="SDR_a2"/>
    <property type="match status" value="1"/>
</dbReference>
<dbReference type="InterPro" id="IPR036291">
    <property type="entry name" value="NAD(P)-bd_dom_sf"/>
</dbReference>
<dbReference type="PANTHER" id="PTHR12126:SF11">
    <property type="entry name" value="NADH DEHYDROGENASE [UBIQUINONE] 1 ALPHA SUBCOMPLEX SUBUNIT 9, MITOCHONDRIAL"/>
    <property type="match status" value="1"/>
</dbReference>
<dbReference type="Pfam" id="PF13460">
    <property type="entry name" value="NAD_binding_10"/>
    <property type="match status" value="1"/>
</dbReference>
<reference evidence="2 3" key="1">
    <citation type="submission" date="2024-06" db="EMBL/GenBank/DDBJ databases">
        <title>The Natural Products Discovery Center: Release of the First 8490 Sequenced Strains for Exploring Actinobacteria Biosynthetic Diversity.</title>
        <authorList>
            <person name="Kalkreuter E."/>
            <person name="Kautsar S.A."/>
            <person name="Yang D."/>
            <person name="Bader C.D."/>
            <person name="Teijaro C.N."/>
            <person name="Fluegel L."/>
            <person name="Davis C.M."/>
            <person name="Simpson J.R."/>
            <person name="Lauterbach L."/>
            <person name="Steele A.D."/>
            <person name="Gui C."/>
            <person name="Meng S."/>
            <person name="Li G."/>
            <person name="Viehrig K."/>
            <person name="Ye F."/>
            <person name="Su P."/>
            <person name="Kiefer A.F."/>
            <person name="Nichols A."/>
            <person name="Cepeda A.J."/>
            <person name="Yan W."/>
            <person name="Fan B."/>
            <person name="Jiang Y."/>
            <person name="Adhikari A."/>
            <person name="Zheng C.-J."/>
            <person name="Schuster L."/>
            <person name="Cowan T.M."/>
            <person name="Smanski M.J."/>
            <person name="Chevrette M.G."/>
            <person name="De Carvalho L.P.S."/>
            <person name="Shen B."/>
        </authorList>
    </citation>
    <scope>NUCLEOTIDE SEQUENCE [LARGE SCALE GENOMIC DNA]</scope>
    <source>
        <strain evidence="2 3">NPDC046838</strain>
    </source>
</reference>
<comment type="caution">
    <text evidence="2">The sequence shown here is derived from an EMBL/GenBank/DDBJ whole genome shotgun (WGS) entry which is preliminary data.</text>
</comment>
<organism evidence="2 3">
    <name type="scientific">Streptomyces atriruber</name>
    <dbReference type="NCBI Taxonomy" id="545121"/>
    <lineage>
        <taxon>Bacteria</taxon>
        <taxon>Bacillati</taxon>
        <taxon>Actinomycetota</taxon>
        <taxon>Actinomycetes</taxon>
        <taxon>Kitasatosporales</taxon>
        <taxon>Streptomycetaceae</taxon>
        <taxon>Streptomyces</taxon>
    </lineage>
</organism>